<proteinExistence type="predicted"/>
<name>A0A238H9M8_9BURK</name>
<protein>
    <submittedName>
        <fullName evidence="1">Uncharacterized protein</fullName>
    </submittedName>
</protein>
<reference evidence="1 2" key="1">
    <citation type="submission" date="2017-04" db="EMBL/GenBank/DDBJ databases">
        <authorList>
            <person name="Afonso C.L."/>
            <person name="Miller P.J."/>
            <person name="Scott M.A."/>
            <person name="Spackman E."/>
            <person name="Goraichik I."/>
            <person name="Dimitrov K.M."/>
            <person name="Suarez D.L."/>
            <person name="Swayne D.E."/>
        </authorList>
    </citation>
    <scope>NUCLEOTIDE SEQUENCE [LARGE SCALE GENOMIC DNA]</scope>
    <source>
        <strain evidence="1">LMG 28154</strain>
    </source>
</reference>
<dbReference type="EMBL" id="FXAN01000083">
    <property type="protein sequence ID" value="SMG01795.1"/>
    <property type="molecule type" value="Genomic_DNA"/>
</dbReference>
<evidence type="ECO:0000313" key="2">
    <source>
        <dbReference type="Proteomes" id="UP000198460"/>
    </source>
</evidence>
<dbReference type="AlphaFoldDB" id="A0A238H9M8"/>
<organism evidence="1 2">
    <name type="scientific">Burkholderia singularis</name>
    <dbReference type="NCBI Taxonomy" id="1503053"/>
    <lineage>
        <taxon>Bacteria</taxon>
        <taxon>Pseudomonadati</taxon>
        <taxon>Pseudomonadota</taxon>
        <taxon>Betaproteobacteria</taxon>
        <taxon>Burkholderiales</taxon>
        <taxon>Burkholderiaceae</taxon>
        <taxon>Burkholderia</taxon>
        <taxon>pseudomallei group</taxon>
    </lineage>
</organism>
<sequence>MPPPVICARGARGLAALRPARARGAMPGARRARTTGNGQWAARPQAQRAIFPYNILIFRPTIVAILRGDA</sequence>
<evidence type="ECO:0000313" key="1">
    <source>
        <dbReference type="EMBL" id="SMG01795.1"/>
    </source>
</evidence>
<accession>A0A238H9M8</accession>
<gene>
    <name evidence="1" type="ORF">BSIN_0694</name>
</gene>
<dbReference type="Proteomes" id="UP000198460">
    <property type="component" value="Unassembled WGS sequence"/>
</dbReference>